<dbReference type="PANTHER" id="PTHR47174:SF3">
    <property type="entry name" value="BRIDGING INTEGRATOR 3"/>
    <property type="match status" value="1"/>
</dbReference>
<protein>
    <submittedName>
        <fullName evidence="7">SH3-domain-containing protein</fullName>
    </submittedName>
</protein>
<dbReference type="GO" id="GO:0015629">
    <property type="term" value="C:actin cytoskeleton"/>
    <property type="evidence" value="ECO:0007669"/>
    <property type="project" value="TreeGrafter"/>
</dbReference>
<dbReference type="SUPFAM" id="SSF50044">
    <property type="entry name" value="SH3-domain"/>
    <property type="match status" value="1"/>
</dbReference>
<dbReference type="GO" id="GO:0097320">
    <property type="term" value="P:plasma membrane tubulation"/>
    <property type="evidence" value="ECO:0007669"/>
    <property type="project" value="TreeGrafter"/>
</dbReference>
<comment type="subcellular location">
    <subcellularLocation>
        <location evidence="1">Cytoplasm</location>
    </subcellularLocation>
</comment>
<proteinExistence type="predicted"/>
<dbReference type="GO" id="GO:0008289">
    <property type="term" value="F:lipid binding"/>
    <property type="evidence" value="ECO:0007669"/>
    <property type="project" value="TreeGrafter"/>
</dbReference>
<comment type="caution">
    <text evidence="7">The sequence shown here is derived from an EMBL/GenBank/DDBJ whole genome shotgun (WGS) entry which is preliminary data.</text>
</comment>
<evidence type="ECO:0000256" key="5">
    <source>
        <dbReference type="SAM" id="MobiDB-lite"/>
    </source>
</evidence>
<feature type="compositionally biased region" description="Low complexity" evidence="5">
    <location>
        <begin position="37"/>
        <end position="50"/>
    </location>
</feature>
<dbReference type="PRINTS" id="PR00452">
    <property type="entry name" value="SH3DOMAIN"/>
</dbReference>
<keyword evidence="3" id="KW-0963">Cytoplasm</keyword>
<dbReference type="InterPro" id="IPR046982">
    <property type="entry name" value="BIN3/RVS161-like"/>
</dbReference>
<feature type="region of interest" description="Disordered" evidence="5">
    <location>
        <begin position="30"/>
        <end position="50"/>
    </location>
</feature>
<evidence type="ECO:0000313" key="8">
    <source>
        <dbReference type="Proteomes" id="UP001218218"/>
    </source>
</evidence>
<feature type="domain" description="SH3" evidence="6">
    <location>
        <begin position="205"/>
        <end position="262"/>
    </location>
</feature>
<feature type="compositionally biased region" description="Low complexity" evidence="5">
    <location>
        <begin position="117"/>
        <end position="131"/>
    </location>
</feature>
<dbReference type="InterPro" id="IPR036028">
    <property type="entry name" value="SH3-like_dom_sf"/>
</dbReference>
<dbReference type="GO" id="GO:0051666">
    <property type="term" value="P:actin cortical patch localization"/>
    <property type="evidence" value="ECO:0007669"/>
    <property type="project" value="InterPro"/>
</dbReference>
<dbReference type="Pfam" id="PF00018">
    <property type="entry name" value="SH3_1"/>
    <property type="match status" value="1"/>
</dbReference>
<accession>A0AAD7ATK2</accession>
<dbReference type="CDD" id="cd00174">
    <property type="entry name" value="SH3"/>
    <property type="match status" value="1"/>
</dbReference>
<dbReference type="GO" id="GO:0006897">
    <property type="term" value="P:endocytosis"/>
    <property type="evidence" value="ECO:0007669"/>
    <property type="project" value="InterPro"/>
</dbReference>
<dbReference type="AlphaFoldDB" id="A0AAD7ATK2"/>
<reference evidence="7" key="1">
    <citation type="submission" date="2023-03" db="EMBL/GenBank/DDBJ databases">
        <title>Massive genome expansion in bonnet fungi (Mycena s.s.) driven by repeated elements and novel gene families across ecological guilds.</title>
        <authorList>
            <consortium name="Lawrence Berkeley National Laboratory"/>
            <person name="Harder C.B."/>
            <person name="Miyauchi S."/>
            <person name="Viragh M."/>
            <person name="Kuo A."/>
            <person name="Thoen E."/>
            <person name="Andreopoulos B."/>
            <person name="Lu D."/>
            <person name="Skrede I."/>
            <person name="Drula E."/>
            <person name="Henrissat B."/>
            <person name="Morin E."/>
            <person name="Kohler A."/>
            <person name="Barry K."/>
            <person name="LaButti K."/>
            <person name="Morin E."/>
            <person name="Salamov A."/>
            <person name="Lipzen A."/>
            <person name="Mereny Z."/>
            <person name="Hegedus B."/>
            <person name="Baldrian P."/>
            <person name="Stursova M."/>
            <person name="Weitz H."/>
            <person name="Taylor A."/>
            <person name="Grigoriev I.V."/>
            <person name="Nagy L.G."/>
            <person name="Martin F."/>
            <person name="Kauserud H."/>
        </authorList>
    </citation>
    <scope>NUCLEOTIDE SEQUENCE</scope>
    <source>
        <strain evidence="7">CBHHK002</strain>
    </source>
</reference>
<gene>
    <name evidence="7" type="ORF">DFH08DRAFT_7277</name>
</gene>
<feature type="compositionally biased region" description="Acidic residues" evidence="5">
    <location>
        <begin position="193"/>
        <end position="206"/>
    </location>
</feature>
<organism evidence="7 8">
    <name type="scientific">Mycena albidolilacea</name>
    <dbReference type="NCBI Taxonomy" id="1033008"/>
    <lineage>
        <taxon>Eukaryota</taxon>
        <taxon>Fungi</taxon>
        <taxon>Dikarya</taxon>
        <taxon>Basidiomycota</taxon>
        <taxon>Agaricomycotina</taxon>
        <taxon>Agaricomycetes</taxon>
        <taxon>Agaricomycetidae</taxon>
        <taxon>Agaricales</taxon>
        <taxon>Marasmiineae</taxon>
        <taxon>Mycenaceae</taxon>
        <taxon>Mycena</taxon>
    </lineage>
</organism>
<evidence type="ECO:0000256" key="2">
    <source>
        <dbReference type="ARBA" id="ARBA00022443"/>
    </source>
</evidence>
<evidence type="ECO:0000256" key="1">
    <source>
        <dbReference type="ARBA" id="ARBA00004496"/>
    </source>
</evidence>
<keyword evidence="2 4" id="KW-0728">SH3 domain</keyword>
<dbReference type="Gene3D" id="2.30.30.40">
    <property type="entry name" value="SH3 Domains"/>
    <property type="match status" value="1"/>
</dbReference>
<dbReference type="PRINTS" id="PR00499">
    <property type="entry name" value="P67PHOX"/>
</dbReference>
<evidence type="ECO:0000256" key="3">
    <source>
        <dbReference type="ARBA" id="ARBA00022490"/>
    </source>
</evidence>
<feature type="region of interest" description="Disordered" evidence="5">
    <location>
        <begin position="64"/>
        <end position="208"/>
    </location>
</feature>
<sequence length="262" mass="27485">MVFTNLGANEKDAFFSLLDEYFASRPEIFGNSDEAESSSGAASAAAAARNALAANPQATSKFISGGLRQAGQGLPKSSPYSAAASNPDIANAVGRMGAAAVSSPPPTLPRRGTGAESPPSSTPSANNSTANLKSVRKIGSDVDTTSAKNMFSSIRNAGKSTPNVPIVPPALAPPKNKWGPPPTRGAASPPAQEEPEPEEEEEEEAQGEWAEALYDYDSKDPGDLQIRANQNVWVTERTSDDWWTGEFEGKTGLFPASYVKIL</sequence>
<dbReference type="EMBL" id="JARIHO010000001">
    <property type="protein sequence ID" value="KAJ7367851.1"/>
    <property type="molecule type" value="Genomic_DNA"/>
</dbReference>
<evidence type="ECO:0000259" key="6">
    <source>
        <dbReference type="PROSITE" id="PS50002"/>
    </source>
</evidence>
<dbReference type="SMART" id="SM00326">
    <property type="entry name" value="SH3"/>
    <property type="match status" value="1"/>
</dbReference>
<evidence type="ECO:0000313" key="7">
    <source>
        <dbReference type="EMBL" id="KAJ7367851.1"/>
    </source>
</evidence>
<dbReference type="PROSITE" id="PS50002">
    <property type="entry name" value="SH3"/>
    <property type="match status" value="1"/>
</dbReference>
<evidence type="ECO:0000256" key="4">
    <source>
        <dbReference type="PROSITE-ProRule" id="PRU00192"/>
    </source>
</evidence>
<keyword evidence="8" id="KW-1185">Reference proteome</keyword>
<feature type="compositionally biased region" description="Polar residues" evidence="5">
    <location>
        <begin position="142"/>
        <end position="163"/>
    </location>
</feature>
<name>A0AAD7ATK2_9AGAR</name>
<dbReference type="PANTHER" id="PTHR47174">
    <property type="entry name" value="BRIDGING INTEGRATOR 3"/>
    <property type="match status" value="1"/>
</dbReference>
<dbReference type="InterPro" id="IPR001452">
    <property type="entry name" value="SH3_domain"/>
</dbReference>
<dbReference type="GO" id="GO:0005737">
    <property type="term" value="C:cytoplasm"/>
    <property type="evidence" value="ECO:0007669"/>
    <property type="project" value="UniProtKB-SubCell"/>
</dbReference>
<dbReference type="Proteomes" id="UP001218218">
    <property type="component" value="Unassembled WGS sequence"/>
</dbReference>